<gene>
    <name evidence="1" type="ORF">A4U43_C03F23730</name>
</gene>
<evidence type="ECO:0000313" key="2">
    <source>
        <dbReference type="Proteomes" id="UP000243459"/>
    </source>
</evidence>
<evidence type="ECO:0000313" key="1">
    <source>
        <dbReference type="EMBL" id="ONK76086.1"/>
    </source>
</evidence>
<dbReference type="EMBL" id="CM007383">
    <property type="protein sequence ID" value="ONK76086.1"/>
    <property type="molecule type" value="Genomic_DNA"/>
</dbReference>
<accession>A0A5P1FCF2</accession>
<proteinExistence type="predicted"/>
<dbReference type="Proteomes" id="UP000243459">
    <property type="component" value="Chromosome 3"/>
</dbReference>
<keyword evidence="2" id="KW-1185">Reference proteome</keyword>
<name>A0A5P1FCF2_ASPOF</name>
<sequence length="128" mass="14626">MALIYSLREKVFNHFFADTNKEREGLPILEVRLPFFSDINKESEDAPAGEVPPADTTDIDTVVEDPLLEEEELNKREKVFIPAMELQTCIEIGTPDMDTGREIKPPEEVLPPAADTFFRTKMLLLLYQ</sequence>
<protein>
    <submittedName>
        <fullName evidence="1">Uncharacterized protein</fullName>
    </submittedName>
</protein>
<organism evidence="1 2">
    <name type="scientific">Asparagus officinalis</name>
    <name type="common">Garden asparagus</name>
    <dbReference type="NCBI Taxonomy" id="4686"/>
    <lineage>
        <taxon>Eukaryota</taxon>
        <taxon>Viridiplantae</taxon>
        <taxon>Streptophyta</taxon>
        <taxon>Embryophyta</taxon>
        <taxon>Tracheophyta</taxon>
        <taxon>Spermatophyta</taxon>
        <taxon>Magnoliopsida</taxon>
        <taxon>Liliopsida</taxon>
        <taxon>Asparagales</taxon>
        <taxon>Asparagaceae</taxon>
        <taxon>Asparagoideae</taxon>
        <taxon>Asparagus</taxon>
    </lineage>
</organism>
<dbReference type="Gramene" id="ONK76086">
    <property type="protein sequence ID" value="ONK76086"/>
    <property type="gene ID" value="A4U43_C03F23730"/>
</dbReference>
<dbReference type="AlphaFoldDB" id="A0A5P1FCF2"/>
<reference evidence="2" key="1">
    <citation type="journal article" date="2017" name="Nat. Commun.">
        <title>The asparagus genome sheds light on the origin and evolution of a young Y chromosome.</title>
        <authorList>
            <person name="Harkess A."/>
            <person name="Zhou J."/>
            <person name="Xu C."/>
            <person name="Bowers J.E."/>
            <person name="Van der Hulst R."/>
            <person name="Ayyampalayam S."/>
            <person name="Mercati F."/>
            <person name="Riccardi P."/>
            <person name="McKain M.R."/>
            <person name="Kakrana A."/>
            <person name="Tang H."/>
            <person name="Ray J."/>
            <person name="Groenendijk J."/>
            <person name="Arikit S."/>
            <person name="Mathioni S.M."/>
            <person name="Nakano M."/>
            <person name="Shan H."/>
            <person name="Telgmann-Rauber A."/>
            <person name="Kanno A."/>
            <person name="Yue Z."/>
            <person name="Chen H."/>
            <person name="Li W."/>
            <person name="Chen Y."/>
            <person name="Xu X."/>
            <person name="Zhang Y."/>
            <person name="Luo S."/>
            <person name="Chen H."/>
            <person name="Gao J."/>
            <person name="Mao Z."/>
            <person name="Pires J.C."/>
            <person name="Luo M."/>
            <person name="Kudrna D."/>
            <person name="Wing R.A."/>
            <person name="Meyers B.C."/>
            <person name="Yi K."/>
            <person name="Kong H."/>
            <person name="Lavrijsen P."/>
            <person name="Sunseri F."/>
            <person name="Falavigna A."/>
            <person name="Ye Y."/>
            <person name="Leebens-Mack J.H."/>
            <person name="Chen G."/>
        </authorList>
    </citation>
    <scope>NUCLEOTIDE SEQUENCE [LARGE SCALE GENOMIC DNA]</scope>
    <source>
        <strain evidence="2">cv. DH0086</strain>
    </source>
</reference>